<dbReference type="Gene3D" id="3.40.630.40">
    <property type="entry name" value="Zn-dependent exopeptidases"/>
    <property type="match status" value="1"/>
</dbReference>
<protein>
    <recommendedName>
        <fullName evidence="1">MurNAc-LAA domain-containing protein</fullName>
    </recommendedName>
</protein>
<dbReference type="GO" id="GO:0008745">
    <property type="term" value="F:N-acetylmuramoyl-L-alanine amidase activity"/>
    <property type="evidence" value="ECO:0007669"/>
    <property type="project" value="InterPro"/>
</dbReference>
<dbReference type="InterPro" id="IPR002508">
    <property type="entry name" value="MurNAc-LAA_cat"/>
</dbReference>
<dbReference type="PANTHER" id="PTHR30404">
    <property type="entry name" value="N-ACETYLMURAMOYL-L-ALANINE AMIDASE"/>
    <property type="match status" value="1"/>
</dbReference>
<dbReference type="EMBL" id="VSSQ01000001">
    <property type="protein sequence ID" value="MPL54913.1"/>
    <property type="molecule type" value="Genomic_DNA"/>
</dbReference>
<dbReference type="GO" id="GO:0030288">
    <property type="term" value="C:outer membrane-bounded periplasmic space"/>
    <property type="evidence" value="ECO:0007669"/>
    <property type="project" value="TreeGrafter"/>
</dbReference>
<name>A0A644SJP7_9ZZZZ</name>
<dbReference type="AlphaFoldDB" id="A0A644SJP7"/>
<reference evidence="2" key="1">
    <citation type="submission" date="2019-08" db="EMBL/GenBank/DDBJ databases">
        <authorList>
            <person name="Kucharzyk K."/>
            <person name="Murdoch R.W."/>
            <person name="Higgins S."/>
            <person name="Loffler F."/>
        </authorList>
    </citation>
    <scope>NUCLEOTIDE SEQUENCE</scope>
</reference>
<dbReference type="SUPFAM" id="SSF53187">
    <property type="entry name" value="Zn-dependent exopeptidases"/>
    <property type="match status" value="1"/>
</dbReference>
<organism evidence="2">
    <name type="scientific">bioreactor metagenome</name>
    <dbReference type="NCBI Taxonomy" id="1076179"/>
    <lineage>
        <taxon>unclassified sequences</taxon>
        <taxon>metagenomes</taxon>
        <taxon>ecological metagenomes</taxon>
    </lineage>
</organism>
<evidence type="ECO:0000313" key="2">
    <source>
        <dbReference type="EMBL" id="MPL54913.1"/>
    </source>
</evidence>
<comment type="caution">
    <text evidence="2">The sequence shown here is derived from an EMBL/GenBank/DDBJ whole genome shotgun (WGS) entry which is preliminary data.</text>
</comment>
<feature type="domain" description="MurNAc-LAA" evidence="1">
    <location>
        <begin position="10"/>
        <end position="165"/>
    </location>
</feature>
<dbReference type="GO" id="GO:0009253">
    <property type="term" value="P:peptidoglycan catabolic process"/>
    <property type="evidence" value="ECO:0007669"/>
    <property type="project" value="InterPro"/>
</dbReference>
<sequence>MSLQVTFPLAGHHNNDSGAVYNGRFENKETQRIRNCINANLLKLGVKFISDNDNQTLSQVIKSINPGSASVLYEAHLDASVNASATGTTCVVSAASFAAKDNSYKMASEICEVTSKLLGIRNRGVISEKQSHRGKLGILHTKSGVSVLHEWCFISNVNDMKALDLNLEKVCKEIAIILKKYDDLK</sequence>
<dbReference type="CDD" id="cd02696">
    <property type="entry name" value="MurNAc-LAA"/>
    <property type="match status" value="1"/>
</dbReference>
<accession>A0A644SJP7</accession>
<dbReference type="InterPro" id="IPR050695">
    <property type="entry name" value="N-acetylmuramoyl_amidase_3"/>
</dbReference>
<gene>
    <name evidence="2" type="ORF">SDC9_00379</name>
</gene>
<dbReference type="PANTHER" id="PTHR30404:SF8">
    <property type="entry name" value="AUTOLYSIN PH-RELATED"/>
    <property type="match status" value="1"/>
</dbReference>
<dbReference type="Pfam" id="PF01520">
    <property type="entry name" value="Amidase_3"/>
    <property type="match status" value="1"/>
</dbReference>
<evidence type="ECO:0000259" key="1">
    <source>
        <dbReference type="Pfam" id="PF01520"/>
    </source>
</evidence>
<proteinExistence type="predicted"/>